<accession>J0D1L2</accession>
<dbReference type="EMBL" id="JH687810">
    <property type="protein sequence ID" value="EJD39726.1"/>
    <property type="molecule type" value="Genomic_DNA"/>
</dbReference>
<proteinExistence type="predicted"/>
<feature type="domain" description="F-box" evidence="1">
    <location>
        <begin position="63"/>
        <end position="103"/>
    </location>
</feature>
<dbReference type="OrthoDB" id="3244423at2759"/>
<dbReference type="SMART" id="SM00256">
    <property type="entry name" value="FBOX"/>
    <property type="match status" value="1"/>
</dbReference>
<evidence type="ECO:0000259" key="1">
    <source>
        <dbReference type="SMART" id="SM00256"/>
    </source>
</evidence>
<dbReference type="Pfam" id="PF12937">
    <property type="entry name" value="F-box-like"/>
    <property type="match status" value="1"/>
</dbReference>
<protein>
    <recommendedName>
        <fullName evidence="1">F-box domain-containing protein</fullName>
    </recommendedName>
</protein>
<dbReference type="InterPro" id="IPR036047">
    <property type="entry name" value="F-box-like_dom_sf"/>
</dbReference>
<dbReference type="Gene3D" id="1.20.1280.50">
    <property type="match status" value="1"/>
</dbReference>
<evidence type="ECO:0000313" key="3">
    <source>
        <dbReference type="Proteomes" id="UP000006514"/>
    </source>
</evidence>
<dbReference type="InParanoid" id="J0D1L2"/>
<keyword evidence="3" id="KW-1185">Reference proteome</keyword>
<dbReference type="KEGG" id="adl:AURDEDRAFT_171175"/>
<organism evidence="2 3">
    <name type="scientific">Auricularia subglabra (strain TFB-10046 / SS5)</name>
    <name type="common">White-rot fungus</name>
    <name type="synonym">Auricularia delicata (strain TFB10046)</name>
    <dbReference type="NCBI Taxonomy" id="717982"/>
    <lineage>
        <taxon>Eukaryota</taxon>
        <taxon>Fungi</taxon>
        <taxon>Dikarya</taxon>
        <taxon>Basidiomycota</taxon>
        <taxon>Agaricomycotina</taxon>
        <taxon>Agaricomycetes</taxon>
        <taxon>Auriculariales</taxon>
        <taxon>Auriculariaceae</taxon>
        <taxon>Auricularia</taxon>
    </lineage>
</organism>
<reference evidence="3" key="1">
    <citation type="journal article" date="2012" name="Science">
        <title>The Paleozoic origin of enzymatic lignin decomposition reconstructed from 31 fungal genomes.</title>
        <authorList>
            <person name="Floudas D."/>
            <person name="Binder M."/>
            <person name="Riley R."/>
            <person name="Barry K."/>
            <person name="Blanchette R.A."/>
            <person name="Henrissat B."/>
            <person name="Martinez A.T."/>
            <person name="Otillar R."/>
            <person name="Spatafora J.W."/>
            <person name="Yadav J.S."/>
            <person name="Aerts A."/>
            <person name="Benoit I."/>
            <person name="Boyd A."/>
            <person name="Carlson A."/>
            <person name="Copeland A."/>
            <person name="Coutinho P.M."/>
            <person name="de Vries R.P."/>
            <person name="Ferreira P."/>
            <person name="Findley K."/>
            <person name="Foster B."/>
            <person name="Gaskell J."/>
            <person name="Glotzer D."/>
            <person name="Gorecki P."/>
            <person name="Heitman J."/>
            <person name="Hesse C."/>
            <person name="Hori C."/>
            <person name="Igarashi K."/>
            <person name="Jurgens J.A."/>
            <person name="Kallen N."/>
            <person name="Kersten P."/>
            <person name="Kohler A."/>
            <person name="Kuees U."/>
            <person name="Kumar T.K.A."/>
            <person name="Kuo A."/>
            <person name="LaButti K."/>
            <person name="Larrondo L.F."/>
            <person name="Lindquist E."/>
            <person name="Ling A."/>
            <person name="Lombard V."/>
            <person name="Lucas S."/>
            <person name="Lundell T."/>
            <person name="Martin R."/>
            <person name="McLaughlin D.J."/>
            <person name="Morgenstern I."/>
            <person name="Morin E."/>
            <person name="Murat C."/>
            <person name="Nagy L.G."/>
            <person name="Nolan M."/>
            <person name="Ohm R.A."/>
            <person name="Patyshakuliyeva A."/>
            <person name="Rokas A."/>
            <person name="Ruiz-Duenas F.J."/>
            <person name="Sabat G."/>
            <person name="Salamov A."/>
            <person name="Samejima M."/>
            <person name="Schmutz J."/>
            <person name="Slot J.C."/>
            <person name="St John F."/>
            <person name="Stenlid J."/>
            <person name="Sun H."/>
            <person name="Sun S."/>
            <person name="Syed K."/>
            <person name="Tsang A."/>
            <person name="Wiebenga A."/>
            <person name="Young D."/>
            <person name="Pisabarro A."/>
            <person name="Eastwood D.C."/>
            <person name="Martin F."/>
            <person name="Cullen D."/>
            <person name="Grigoriev I.V."/>
            <person name="Hibbett D.S."/>
        </authorList>
    </citation>
    <scope>NUCLEOTIDE SEQUENCE [LARGE SCALE GENOMIC DNA]</scope>
    <source>
        <strain evidence="3">TFB10046</strain>
    </source>
</reference>
<sequence>MFAAHLRDGLRASLARRFHSLSRELTESTGVESVLDQLILESRLILSDLGQAWELEKSPFHRLPSEVFVLCFTDLSFRDRVIASHVSRRWCSISLAHPAVWGYVNLQPPFRAPDALLDMALNRTGTCPVILLHCRGPAPGIIGERSLMAHMHHIEQLSFSSGPSPEILHRPAPLLYHLNIRSGHMDVRADFLGGQPGQLELLYMSSVSVPETCPGFYTVTFLSLKGPSTEAYAATFTQLFTLFPALQSLGFLTMKREFAHFLPRGPAPTSLTEIVLETADMGYDTTEHYALWGADKLTEVELDQRDPPTERMPLLLAGATEISIGRRTSIGWTTSVSGVGRCFISKTRAGRCSLSLTA</sequence>
<evidence type="ECO:0000313" key="2">
    <source>
        <dbReference type="EMBL" id="EJD39726.1"/>
    </source>
</evidence>
<dbReference type="SUPFAM" id="SSF81383">
    <property type="entry name" value="F-box domain"/>
    <property type="match status" value="1"/>
</dbReference>
<name>J0D1L2_AURST</name>
<dbReference type="Proteomes" id="UP000006514">
    <property type="component" value="Unassembled WGS sequence"/>
</dbReference>
<dbReference type="InterPro" id="IPR001810">
    <property type="entry name" value="F-box_dom"/>
</dbReference>
<dbReference type="AlphaFoldDB" id="J0D1L2"/>
<gene>
    <name evidence="2" type="ORF">AURDEDRAFT_171175</name>
</gene>